<gene>
    <name evidence="2" type="ORF">CLAFUR5_05069</name>
</gene>
<dbReference type="RefSeq" id="XP_047760186.1">
    <property type="nucleotide sequence ID" value="XM_047904217.1"/>
</dbReference>
<evidence type="ECO:0000259" key="1">
    <source>
        <dbReference type="Pfam" id="PF00501"/>
    </source>
</evidence>
<evidence type="ECO:0000313" key="3">
    <source>
        <dbReference type="Proteomes" id="UP000756132"/>
    </source>
</evidence>
<reference evidence="2" key="1">
    <citation type="submission" date="2021-12" db="EMBL/GenBank/DDBJ databases">
        <authorList>
            <person name="Zaccaron A."/>
            <person name="Stergiopoulos I."/>
        </authorList>
    </citation>
    <scope>NUCLEOTIDE SEQUENCE</scope>
    <source>
        <strain evidence="2">Race5_Kim</strain>
    </source>
</reference>
<dbReference type="KEGG" id="ffu:CLAFUR5_05069"/>
<dbReference type="Proteomes" id="UP000756132">
    <property type="component" value="Chromosome 4"/>
</dbReference>
<dbReference type="EMBL" id="CP090166">
    <property type="protein sequence ID" value="UJO15820.1"/>
    <property type="molecule type" value="Genomic_DNA"/>
</dbReference>
<dbReference type="OrthoDB" id="6509636at2759"/>
<dbReference type="SUPFAM" id="SSF56801">
    <property type="entry name" value="Acetyl-CoA synthetase-like"/>
    <property type="match status" value="1"/>
</dbReference>
<accession>A0A9Q8LEA4</accession>
<dbReference type="InterPro" id="IPR000873">
    <property type="entry name" value="AMP-dep_synth/lig_dom"/>
</dbReference>
<protein>
    <submittedName>
        <fullName evidence="2">Acyl-CoA ligase gloD</fullName>
    </submittedName>
</protein>
<evidence type="ECO:0000313" key="2">
    <source>
        <dbReference type="EMBL" id="UJO15820.1"/>
    </source>
</evidence>
<dbReference type="Gene3D" id="3.40.50.980">
    <property type="match status" value="1"/>
</dbReference>
<organism evidence="2 3">
    <name type="scientific">Passalora fulva</name>
    <name type="common">Tomato leaf mold</name>
    <name type="synonym">Cladosporium fulvum</name>
    <dbReference type="NCBI Taxonomy" id="5499"/>
    <lineage>
        <taxon>Eukaryota</taxon>
        <taxon>Fungi</taxon>
        <taxon>Dikarya</taxon>
        <taxon>Ascomycota</taxon>
        <taxon>Pezizomycotina</taxon>
        <taxon>Dothideomycetes</taxon>
        <taxon>Dothideomycetidae</taxon>
        <taxon>Mycosphaerellales</taxon>
        <taxon>Mycosphaerellaceae</taxon>
        <taxon>Fulvia</taxon>
    </lineage>
</organism>
<dbReference type="AlphaFoldDB" id="A0A9Q8LEA4"/>
<feature type="domain" description="AMP-dependent synthetase/ligase" evidence="1">
    <location>
        <begin position="36"/>
        <end position="118"/>
    </location>
</feature>
<reference evidence="2" key="2">
    <citation type="journal article" date="2022" name="Microb. Genom.">
        <title>A chromosome-scale genome assembly of the tomato pathogen Cladosporium fulvum reveals a compartmentalized genome architecture and the presence of a dispensable chromosome.</title>
        <authorList>
            <person name="Zaccaron A.Z."/>
            <person name="Chen L.H."/>
            <person name="Samaras A."/>
            <person name="Stergiopoulos I."/>
        </authorList>
    </citation>
    <scope>NUCLEOTIDE SEQUENCE</scope>
    <source>
        <strain evidence="2">Race5_Kim</strain>
    </source>
</reference>
<sequence>AFPYEDHVPSRLGTTVYGYSLRRATYIVTSRALSLLRAVNGVPETNKVVSIFALNTIDVPTVTWATHRVGGVCSPINASYTSTEGAGLLKKANAKAIFTVQPLLEIAAKAAEIAGIRPRNERRRTITGKLSCA</sequence>
<proteinExistence type="predicted"/>
<keyword evidence="2" id="KW-0436">Ligase</keyword>
<dbReference type="Pfam" id="PF00501">
    <property type="entry name" value="AMP-binding"/>
    <property type="match status" value="1"/>
</dbReference>
<name>A0A9Q8LEA4_PASFU</name>
<feature type="non-terminal residue" evidence="2">
    <location>
        <position position="1"/>
    </location>
</feature>
<dbReference type="GO" id="GO:0016874">
    <property type="term" value="F:ligase activity"/>
    <property type="evidence" value="ECO:0007669"/>
    <property type="project" value="UniProtKB-KW"/>
</dbReference>
<dbReference type="GeneID" id="71984947"/>
<keyword evidence="3" id="KW-1185">Reference proteome</keyword>